<dbReference type="Pfam" id="PF02796">
    <property type="entry name" value="HTH_7"/>
    <property type="match status" value="1"/>
</dbReference>
<proteinExistence type="predicted"/>
<comment type="caution">
    <text evidence="2">The sequence shown here is derived from an EMBL/GenBank/DDBJ whole genome shotgun (WGS) entry which is preliminary data.</text>
</comment>
<evidence type="ECO:0000313" key="3">
    <source>
        <dbReference type="Proteomes" id="UP000179243"/>
    </source>
</evidence>
<dbReference type="GO" id="GO:0000150">
    <property type="term" value="F:DNA strand exchange activity"/>
    <property type="evidence" value="ECO:0007669"/>
    <property type="project" value="InterPro"/>
</dbReference>
<dbReference type="EMBL" id="MFYX01000102">
    <property type="protein sequence ID" value="OGK02785.1"/>
    <property type="molecule type" value="Genomic_DNA"/>
</dbReference>
<protein>
    <recommendedName>
        <fullName evidence="1">Resolvase HTH domain-containing protein</fullName>
    </recommendedName>
</protein>
<dbReference type="Proteomes" id="UP000179243">
    <property type="component" value="Unassembled WGS sequence"/>
</dbReference>
<dbReference type="Gene3D" id="1.10.10.60">
    <property type="entry name" value="Homeodomain-like"/>
    <property type="match status" value="1"/>
</dbReference>
<dbReference type="InterPro" id="IPR006120">
    <property type="entry name" value="Resolvase_HTH_dom"/>
</dbReference>
<reference evidence="2 3" key="1">
    <citation type="journal article" date="2016" name="Nat. Commun.">
        <title>Thousands of microbial genomes shed light on interconnected biogeochemical processes in an aquifer system.</title>
        <authorList>
            <person name="Anantharaman K."/>
            <person name="Brown C.T."/>
            <person name="Hug L.A."/>
            <person name="Sharon I."/>
            <person name="Castelle C.J."/>
            <person name="Probst A.J."/>
            <person name="Thomas B.C."/>
            <person name="Singh A."/>
            <person name="Wilkins M.J."/>
            <person name="Karaoz U."/>
            <person name="Brodie E.L."/>
            <person name="Williams K.H."/>
            <person name="Hubbard S.S."/>
            <person name="Banfield J.F."/>
        </authorList>
    </citation>
    <scope>NUCLEOTIDE SEQUENCE [LARGE SCALE GENOMIC DNA]</scope>
</reference>
<dbReference type="GO" id="GO:0003677">
    <property type="term" value="F:DNA binding"/>
    <property type="evidence" value="ECO:0007669"/>
    <property type="project" value="InterPro"/>
</dbReference>
<accession>A0A1F7F7Y8</accession>
<gene>
    <name evidence="2" type="ORF">A2519_07535</name>
</gene>
<evidence type="ECO:0000313" key="2">
    <source>
        <dbReference type="EMBL" id="OGK02785.1"/>
    </source>
</evidence>
<organism evidence="2 3">
    <name type="scientific">Candidatus Raymondbacteria bacterium RIFOXYD12_FULL_49_13</name>
    <dbReference type="NCBI Taxonomy" id="1817890"/>
    <lineage>
        <taxon>Bacteria</taxon>
        <taxon>Raymondiibacteriota</taxon>
    </lineage>
</organism>
<evidence type="ECO:0000259" key="1">
    <source>
        <dbReference type="Pfam" id="PF02796"/>
    </source>
</evidence>
<sequence>MARISKDQLKNLQKTLKTDAAIGKKFGITRQAVHQLRIKYGLDYNRKKNKERNDTIKGMYKKGASGAAIAKKVGLSISQVYRIL</sequence>
<dbReference type="AlphaFoldDB" id="A0A1F7F7Y8"/>
<name>A0A1F7F7Y8_UNCRA</name>
<feature type="domain" description="Resolvase HTH" evidence="1">
    <location>
        <begin position="46"/>
        <end position="84"/>
    </location>
</feature>